<evidence type="ECO:0000313" key="3">
    <source>
        <dbReference type="Proteomes" id="UP001139450"/>
    </source>
</evidence>
<sequence>MIKYIRFVILFFFALSASAVMAQSTATTSSPYSKYGLGLLSQDLLPQQRGMGGIGAAINKIGGYNLVNSYNPASYGFINLTTIDVGASANFITLNQSGASSQTNGNFRLSHITFAVPVSKRSALAFGLKPYSELGYNYTQTKSNLGSGLPSDTNSVNYIYSGEGGLSKAFIGYGFGLGKHFYFGGNVSYIFGNLEQFSSTEIPNLYGGFNTRLEQSNNVGGLNYDFGTQVTFDVAEATHLTFGYSGSASTQLNSQSKYILSQYSKNFTTNNEGLATDTLVNRQSSQSKIKLPLINHFGFSLHKENKYLFGADYSTGKWSDLTIGGVNQGLSNSQSFNVGGQITPNYNALHNYFALMDYSLGFKAEKTYITINDRDIKAQAITFGLGFPLPRNNTSFYKINFSAEVGRRGSLAPGLIRENYFNFHLGFTLNDIWFRKYRFD</sequence>
<feature type="signal peptide" evidence="1">
    <location>
        <begin position="1"/>
        <end position="22"/>
    </location>
</feature>
<dbReference type="RefSeq" id="WP_245130592.1">
    <property type="nucleotide sequence ID" value="NZ_JALJEJ010000006.1"/>
</dbReference>
<comment type="caution">
    <text evidence="2">The sequence shown here is derived from an EMBL/GenBank/DDBJ whole genome shotgun (WGS) entry which is preliminary data.</text>
</comment>
<dbReference type="Proteomes" id="UP001139450">
    <property type="component" value="Unassembled WGS sequence"/>
</dbReference>
<reference evidence="2" key="1">
    <citation type="submission" date="2022-04" db="EMBL/GenBank/DDBJ databases">
        <title>Mucilaginibacter sp. RS28 isolated from freshwater.</title>
        <authorList>
            <person name="Ko S.-R."/>
        </authorList>
    </citation>
    <scope>NUCLEOTIDE SEQUENCE</scope>
    <source>
        <strain evidence="2">RS28</strain>
    </source>
</reference>
<protein>
    <recommendedName>
        <fullName evidence="4">Long-chain fatty acid transport protein</fullName>
    </recommendedName>
</protein>
<dbReference type="EMBL" id="JALJEJ010000006">
    <property type="protein sequence ID" value="MCJ8210737.1"/>
    <property type="molecule type" value="Genomic_DNA"/>
</dbReference>
<dbReference type="AlphaFoldDB" id="A0A9X2BCB3"/>
<keyword evidence="3" id="KW-1185">Reference proteome</keyword>
<gene>
    <name evidence="2" type="ORF">MUY27_13550</name>
</gene>
<evidence type="ECO:0000313" key="2">
    <source>
        <dbReference type="EMBL" id="MCJ8210737.1"/>
    </source>
</evidence>
<keyword evidence="1" id="KW-0732">Signal</keyword>
<dbReference type="SUPFAM" id="SSF56935">
    <property type="entry name" value="Porins"/>
    <property type="match status" value="1"/>
</dbReference>
<accession>A0A9X2BCB3</accession>
<organism evidence="2 3">
    <name type="scientific">Mucilaginibacter straminoryzae</name>
    <dbReference type="NCBI Taxonomy" id="2932774"/>
    <lineage>
        <taxon>Bacteria</taxon>
        <taxon>Pseudomonadati</taxon>
        <taxon>Bacteroidota</taxon>
        <taxon>Sphingobacteriia</taxon>
        <taxon>Sphingobacteriales</taxon>
        <taxon>Sphingobacteriaceae</taxon>
        <taxon>Mucilaginibacter</taxon>
    </lineage>
</organism>
<evidence type="ECO:0008006" key="4">
    <source>
        <dbReference type="Google" id="ProtNLM"/>
    </source>
</evidence>
<evidence type="ECO:0000256" key="1">
    <source>
        <dbReference type="SAM" id="SignalP"/>
    </source>
</evidence>
<feature type="chain" id="PRO_5040886000" description="Long-chain fatty acid transport protein" evidence="1">
    <location>
        <begin position="23"/>
        <end position="440"/>
    </location>
</feature>
<proteinExistence type="predicted"/>
<dbReference type="Gene3D" id="2.40.160.60">
    <property type="entry name" value="Outer membrane protein transport protein (OMPP1/FadL/TodX)"/>
    <property type="match status" value="1"/>
</dbReference>
<name>A0A9X2BCB3_9SPHI</name>